<protein>
    <recommendedName>
        <fullName evidence="5">Exocyst complex component 8</fullName>
    </recommendedName>
</protein>
<evidence type="ECO:0000256" key="3">
    <source>
        <dbReference type="ARBA" id="ARBA00004624"/>
    </source>
</evidence>
<dbReference type="SMART" id="SM00233">
    <property type="entry name" value="PH"/>
    <property type="match status" value="1"/>
</dbReference>
<evidence type="ECO:0000256" key="4">
    <source>
        <dbReference type="ARBA" id="ARBA00007210"/>
    </source>
</evidence>
<dbReference type="CDD" id="cd01226">
    <property type="entry name" value="PH_RalBD_exo84"/>
    <property type="match status" value="1"/>
</dbReference>
<dbReference type="InterPro" id="IPR016159">
    <property type="entry name" value="Cullin_repeat-like_dom_sf"/>
</dbReference>
<evidence type="ECO:0000313" key="11">
    <source>
        <dbReference type="EMBL" id="UYV71078.1"/>
    </source>
</evidence>
<dbReference type="Pfam" id="PF16528">
    <property type="entry name" value="Exo84_C"/>
    <property type="match status" value="1"/>
</dbReference>
<dbReference type="InterPro" id="IPR042561">
    <property type="entry name" value="Exo84_C_1"/>
</dbReference>
<evidence type="ECO:0000313" key="12">
    <source>
        <dbReference type="Proteomes" id="UP001235939"/>
    </source>
</evidence>
<keyword evidence="7" id="KW-0268">Exocytosis</keyword>
<dbReference type="PROSITE" id="PS50003">
    <property type="entry name" value="PH_DOMAIN"/>
    <property type="match status" value="1"/>
</dbReference>
<dbReference type="Pfam" id="PF00169">
    <property type="entry name" value="PH"/>
    <property type="match status" value="1"/>
</dbReference>
<gene>
    <name evidence="11" type="ORF">LAZ67_8001641</name>
</gene>
<comment type="function">
    <text evidence="1">Component of the exocyst complex involved in the docking of exocytic vesicles with fusion sites on the plasma membrane.</text>
</comment>
<keyword evidence="12" id="KW-1185">Reference proteome</keyword>
<dbReference type="SUPFAM" id="SSF74788">
    <property type="entry name" value="Cullin repeat-like"/>
    <property type="match status" value="1"/>
</dbReference>
<feature type="region of interest" description="Disordered" evidence="9">
    <location>
        <begin position="34"/>
        <end position="55"/>
    </location>
</feature>
<organism evidence="11 12">
    <name type="scientific">Cordylochernes scorpioides</name>
    <dbReference type="NCBI Taxonomy" id="51811"/>
    <lineage>
        <taxon>Eukaryota</taxon>
        <taxon>Metazoa</taxon>
        <taxon>Ecdysozoa</taxon>
        <taxon>Arthropoda</taxon>
        <taxon>Chelicerata</taxon>
        <taxon>Arachnida</taxon>
        <taxon>Pseudoscorpiones</taxon>
        <taxon>Cheliferoidea</taxon>
        <taxon>Chernetidae</taxon>
        <taxon>Cordylochernes</taxon>
    </lineage>
</organism>
<accession>A0ABY6KQW0</accession>
<comment type="similarity">
    <text evidence="4">Belongs to the EXO84 family.</text>
</comment>
<dbReference type="InterPro" id="IPR011993">
    <property type="entry name" value="PH-like_dom_sf"/>
</dbReference>
<reference evidence="11 12" key="1">
    <citation type="submission" date="2022-01" db="EMBL/GenBank/DDBJ databases">
        <title>A chromosomal length assembly of Cordylochernes scorpioides.</title>
        <authorList>
            <person name="Zeh D."/>
            <person name="Zeh J."/>
        </authorList>
    </citation>
    <scope>NUCLEOTIDE SEQUENCE [LARGE SCALE GENOMIC DNA]</scope>
    <source>
        <strain evidence="11">IN4F17</strain>
        <tissue evidence="11">Whole Body</tissue>
    </source>
</reference>
<dbReference type="InterPro" id="IPR032403">
    <property type="entry name" value="Exo84_C"/>
</dbReference>
<proteinExistence type="inferred from homology"/>
<name>A0ABY6KQW0_9ARAC</name>
<dbReference type="EMBL" id="CP092870">
    <property type="protein sequence ID" value="UYV71078.1"/>
    <property type="molecule type" value="Genomic_DNA"/>
</dbReference>
<keyword evidence="6" id="KW-0813">Transport</keyword>
<evidence type="ECO:0000256" key="8">
    <source>
        <dbReference type="ARBA" id="ARBA00022927"/>
    </source>
</evidence>
<evidence type="ECO:0000256" key="5">
    <source>
        <dbReference type="ARBA" id="ARBA00017509"/>
    </source>
</evidence>
<feature type="domain" description="PH" evidence="10">
    <location>
        <begin position="80"/>
        <end position="183"/>
    </location>
</feature>
<comment type="subcellular location">
    <subcellularLocation>
        <location evidence="3">Cell projection</location>
        <location evidence="3">Growth cone</location>
    </subcellularLocation>
    <subcellularLocation>
        <location evidence="2">Cytoplasm</location>
        <location evidence="2">Perinuclear region</location>
    </subcellularLocation>
</comment>
<dbReference type="SUPFAM" id="SSF50729">
    <property type="entry name" value="PH domain-like"/>
    <property type="match status" value="1"/>
</dbReference>
<keyword evidence="8" id="KW-0653">Protein transport</keyword>
<sequence>MEGEMLQLSHLLTEQQAVINSLLDISITRPVTAVGPEKSGSSNTSPMLSPDKEEENKRALSTLLEKVEGCSTLLEGTSRYIIYSGDLTEVNAVGLHTMHRVYAVLLNDSFLIATLLPHRKGPVRYKYQTLYELENLAIVNVKDDSSKLKNCFKLLMFPDTRYFQCDSAFAKNEWMKHIEETKKNKELFRGSLTSLSRHKLKIFFLISELKDFFFLISELKVFFFLISELKECPKAKAVEENNNNKEVEAPDWLQELPEDLDVNIAQRDFEAAVNLIKKAEKFILKNSDKNNIKEIGARIEQRKKNLVAILTAELKVSPGLQGGPRSARRAVGFLIQLERSCQACELFLQHRRAILKHSLRQQQMEGATAVYIRRLATHFFNNLQETAKEFHQAFYNKPNCASSKFLSLAQNTV</sequence>
<dbReference type="InterPro" id="IPR001849">
    <property type="entry name" value="PH_domain"/>
</dbReference>
<evidence type="ECO:0000256" key="6">
    <source>
        <dbReference type="ARBA" id="ARBA00022448"/>
    </source>
</evidence>
<evidence type="ECO:0000256" key="1">
    <source>
        <dbReference type="ARBA" id="ARBA00002660"/>
    </source>
</evidence>
<dbReference type="Gene3D" id="2.30.29.30">
    <property type="entry name" value="Pleckstrin-homology domain (PH domain)/Phosphotyrosine-binding domain (PTB)"/>
    <property type="match status" value="1"/>
</dbReference>
<evidence type="ECO:0000259" key="10">
    <source>
        <dbReference type="PROSITE" id="PS50003"/>
    </source>
</evidence>
<dbReference type="Gene3D" id="1.20.58.1210">
    <property type="entry name" value="Exo84p, N-terminal helical domain"/>
    <property type="match status" value="1"/>
</dbReference>
<evidence type="ECO:0000256" key="2">
    <source>
        <dbReference type="ARBA" id="ARBA00004556"/>
    </source>
</evidence>
<dbReference type="InterPro" id="IPR033961">
    <property type="entry name" value="Exo84"/>
</dbReference>
<evidence type="ECO:0000256" key="9">
    <source>
        <dbReference type="SAM" id="MobiDB-lite"/>
    </source>
</evidence>
<evidence type="ECO:0000256" key="7">
    <source>
        <dbReference type="ARBA" id="ARBA00022483"/>
    </source>
</evidence>
<dbReference type="Proteomes" id="UP001235939">
    <property type="component" value="Chromosome 08"/>
</dbReference>
<dbReference type="PANTHER" id="PTHR21426">
    <property type="entry name" value="EXOCYST COMPLEX COMPONENT 8"/>
    <property type="match status" value="1"/>
</dbReference>
<dbReference type="PANTHER" id="PTHR21426:SF12">
    <property type="entry name" value="EXOCYST COMPLEX COMPONENT 8"/>
    <property type="match status" value="1"/>
</dbReference>